<dbReference type="Gene3D" id="1.10.1660.10">
    <property type="match status" value="1"/>
</dbReference>
<dbReference type="STRING" id="28173.VIBNI_B0255"/>
<keyword evidence="4" id="KW-1185">Reference proteome</keyword>
<dbReference type="PANTHER" id="PTHR30204:SF92">
    <property type="entry name" value="HTH-TYPE TRANSCRIPTIONAL REGULATOR ZNTR"/>
    <property type="match status" value="1"/>
</dbReference>
<dbReference type="CDD" id="cd01282">
    <property type="entry name" value="HTH_MerR-like_sg3"/>
    <property type="match status" value="1"/>
</dbReference>
<gene>
    <name evidence="3" type="ORF">VIBNI_B0255</name>
</gene>
<sequence length="117" mass="13505">MKIGELSKQSGVSIRMLRYYEQQGLLKPKRTPSGYRDFDSGEVLTLERIKLLSAAGMKLTTMLEFLPCLRGDRPVLEPCDELRNLLHEQIRVANEQVAKIAESRKILENFLREIEEN</sequence>
<dbReference type="GO" id="GO:0003677">
    <property type="term" value="F:DNA binding"/>
    <property type="evidence" value="ECO:0007669"/>
    <property type="project" value="UniProtKB-KW"/>
</dbReference>
<dbReference type="InterPro" id="IPR000551">
    <property type="entry name" value="MerR-type_HTH_dom"/>
</dbReference>
<dbReference type="InterPro" id="IPR047057">
    <property type="entry name" value="MerR_fam"/>
</dbReference>
<protein>
    <submittedName>
        <fullName evidence="3">Putative transcriptional regulator, MerR family</fullName>
    </submittedName>
</protein>
<dbReference type="PROSITE" id="PS00552">
    <property type="entry name" value="HTH_MERR_1"/>
    <property type="match status" value="1"/>
</dbReference>
<dbReference type="KEGG" id="vni:VIBNI_B0255"/>
<evidence type="ECO:0000313" key="4">
    <source>
        <dbReference type="Proteomes" id="UP000016895"/>
    </source>
</evidence>
<dbReference type="PROSITE" id="PS50937">
    <property type="entry name" value="HTH_MERR_2"/>
    <property type="match status" value="1"/>
</dbReference>
<proteinExistence type="predicted"/>
<dbReference type="EMBL" id="FO203527">
    <property type="protein sequence ID" value="CCO60079.1"/>
    <property type="molecule type" value="Genomic_DNA"/>
</dbReference>
<dbReference type="InterPro" id="IPR009061">
    <property type="entry name" value="DNA-bd_dom_put_sf"/>
</dbReference>
<dbReference type="SMART" id="SM00422">
    <property type="entry name" value="HTH_MERR"/>
    <property type="match status" value="1"/>
</dbReference>
<evidence type="ECO:0000313" key="3">
    <source>
        <dbReference type="EMBL" id="CCO60079.1"/>
    </source>
</evidence>
<dbReference type="eggNOG" id="COG0789">
    <property type="taxonomic scope" value="Bacteria"/>
</dbReference>
<dbReference type="GO" id="GO:0003700">
    <property type="term" value="F:DNA-binding transcription factor activity"/>
    <property type="evidence" value="ECO:0007669"/>
    <property type="project" value="InterPro"/>
</dbReference>
<dbReference type="Proteomes" id="UP000016895">
    <property type="component" value="Chromosome 2"/>
</dbReference>
<evidence type="ECO:0000259" key="2">
    <source>
        <dbReference type="PROSITE" id="PS50937"/>
    </source>
</evidence>
<dbReference type="SUPFAM" id="SSF46955">
    <property type="entry name" value="Putative DNA-binding domain"/>
    <property type="match status" value="1"/>
</dbReference>
<dbReference type="PRINTS" id="PR00040">
    <property type="entry name" value="HTHMERR"/>
</dbReference>
<organism evidence="3 4">
    <name type="scientific">Vibrio nigripulchritudo</name>
    <dbReference type="NCBI Taxonomy" id="28173"/>
    <lineage>
        <taxon>Bacteria</taxon>
        <taxon>Pseudomonadati</taxon>
        <taxon>Pseudomonadota</taxon>
        <taxon>Gammaproteobacteria</taxon>
        <taxon>Vibrionales</taxon>
        <taxon>Vibrionaceae</taxon>
        <taxon>Vibrio</taxon>
    </lineage>
</organism>
<keyword evidence="1" id="KW-0238">DNA-binding</keyword>
<reference evidence="3 4" key="1">
    <citation type="journal article" date="2013" name="ISME J.">
        <title>Comparative genomics of pathogenic lineages of Vibrio nigripulchritudo identifies virulence-associated traits.</title>
        <authorList>
            <person name="Goudenege D."/>
            <person name="Labreuche Y."/>
            <person name="Krin E."/>
            <person name="Ansquer D."/>
            <person name="Mangenot S."/>
            <person name="Calteau A."/>
            <person name="Medigue C."/>
            <person name="Mazel D."/>
            <person name="Polz M.F."/>
            <person name="Le Roux F."/>
        </authorList>
    </citation>
    <scope>NUCLEOTIDE SEQUENCE [LARGE SCALE GENOMIC DNA]</scope>
    <source>
        <strain evidence="4">SnF1</strain>
    </source>
</reference>
<dbReference type="PANTHER" id="PTHR30204">
    <property type="entry name" value="REDOX-CYCLING DRUG-SENSING TRANSCRIPTIONAL ACTIVATOR SOXR"/>
    <property type="match status" value="1"/>
</dbReference>
<name>U4KI26_9VIBR</name>
<dbReference type="OrthoDB" id="9808480at2"/>
<evidence type="ECO:0000256" key="1">
    <source>
        <dbReference type="ARBA" id="ARBA00023125"/>
    </source>
</evidence>
<dbReference type="Pfam" id="PF00376">
    <property type="entry name" value="MerR"/>
    <property type="match status" value="1"/>
</dbReference>
<dbReference type="PATRIC" id="fig|1260221.3.peg.3938"/>
<dbReference type="RefSeq" id="WP_004398220.1">
    <property type="nucleotide sequence ID" value="NC_022543.1"/>
</dbReference>
<accession>U4KI26</accession>
<feature type="domain" description="HTH merR-type" evidence="2">
    <location>
        <begin position="1"/>
        <end position="68"/>
    </location>
</feature>
<dbReference type="AlphaFoldDB" id="U4KI26"/>